<proteinExistence type="inferred from homology"/>
<sequence>MDIEKFTDRAKGFLQAAQTIAIREYHQRVTPEHLLKALLDDEQGAAAGLIRAAGGDAAKAKQAVDLEVGRQPKVSGGGAGQPQFTPDIVRVLDGAQQQAQKAGDEYVAQDRLLVALAASDSGAGRILKTAGADAQRLEAAVADLRKGRKVDSQNAEQNFDALKKYARDLTEVAREGKLDPVIGRDEEIRRTIQVLARRTKNNPVLIGEPGVGKTAIVEGLALRIVNGDVPEALKTKRVMALDLGAMVAGAKYRGEFEERLKGLLSEVTEAAGEVILFIDEMHTLIGAGKADGAMDASNLLKPALARGELHCIGATTLDEYRKHVEKDAALARRFQPVFVGEPSVADTVSILRGIKEKYELHHGVRITDGALVAAATLSNRYITDRFLPDKAIDLIDEAASRLRMQVDSKPEELDAIDRDLMRLKIEREALKKEEDTASRDRLGKLEKELADLEERSNQMTQRWAAEKGKVVESQKLKEELDRARTEVELAQRRGDLGRASELMYGVIPQLEKKLSTAGDGDARLVNEAVTEEGIAGVVSRWTGIPVEKMLEGERAKLLKMEDQLRQRVVGQQEALEAVSKAVRRARAGLQDPNRPIGSFLFLGPTGVGKTELVKALASFLFDDERAMTRIDMSEYMEKHSVSRLVGAPPGYVGYDEGGALTEAIRRRPYQVILFDEVEKAHEDVFNILLQVLDDGRLTDGQGRTVDFRNTIIVLTSNLGSQAIAELPESSDIEAARPAVMRAVRERFRPEFLNRLDEIVLFRRLARSDMASIVDIQLAGLRRLLEDRKITLTLDEAAREWLAEAGYDPAYGARPLKRVIQRALQDQLANLLLEGRIHDGERLTVTTGPDGLVVQQPLAAAA</sequence>
<dbReference type="PANTHER" id="PTHR11638">
    <property type="entry name" value="ATP-DEPENDENT CLP PROTEASE"/>
    <property type="match status" value="1"/>
</dbReference>
<keyword evidence="13" id="KW-0346">Stress response</keyword>
<dbReference type="SUPFAM" id="SSF52540">
    <property type="entry name" value="P-loop containing nucleoside triphosphate hydrolases"/>
    <property type="match status" value="2"/>
</dbReference>
<evidence type="ECO:0000256" key="10">
    <source>
        <dbReference type="ARBA" id="ARBA00026057"/>
    </source>
</evidence>
<organism evidence="15 16">
    <name type="scientific">Paeniroseomonas aquatica</name>
    <dbReference type="NCBI Taxonomy" id="373043"/>
    <lineage>
        <taxon>Bacteria</taxon>
        <taxon>Pseudomonadati</taxon>
        <taxon>Pseudomonadota</taxon>
        <taxon>Alphaproteobacteria</taxon>
        <taxon>Acetobacterales</taxon>
        <taxon>Acetobacteraceae</taxon>
        <taxon>Paeniroseomonas</taxon>
    </lineage>
</organism>
<evidence type="ECO:0000256" key="12">
    <source>
        <dbReference type="RuleBase" id="RU004432"/>
    </source>
</evidence>
<reference evidence="16" key="1">
    <citation type="journal article" date="2019" name="Int. J. Syst. Evol. Microbiol.">
        <title>The Global Catalogue of Microorganisms (GCM) 10K type strain sequencing project: providing services to taxonomists for standard genome sequencing and annotation.</title>
        <authorList>
            <consortium name="The Broad Institute Genomics Platform"/>
            <consortium name="The Broad Institute Genome Sequencing Center for Infectious Disease"/>
            <person name="Wu L."/>
            <person name="Ma J."/>
        </authorList>
    </citation>
    <scope>NUCLEOTIDE SEQUENCE [LARGE SCALE GENOMIC DNA]</scope>
    <source>
        <strain evidence="16">CECT 7131</strain>
    </source>
</reference>
<dbReference type="Proteomes" id="UP001529369">
    <property type="component" value="Unassembled WGS sequence"/>
</dbReference>
<dbReference type="SMART" id="SM01086">
    <property type="entry name" value="ClpB_D2-small"/>
    <property type="match status" value="1"/>
</dbReference>
<dbReference type="InterPro" id="IPR003959">
    <property type="entry name" value="ATPase_AAA_core"/>
</dbReference>
<dbReference type="InterPro" id="IPR027417">
    <property type="entry name" value="P-loop_NTPase"/>
</dbReference>
<comment type="subunit">
    <text evidence="13">Homohexamer; The oligomerization is ATP-dependent.</text>
</comment>
<dbReference type="SMART" id="SM00382">
    <property type="entry name" value="AAA"/>
    <property type="match status" value="2"/>
</dbReference>
<dbReference type="InterPro" id="IPR003593">
    <property type="entry name" value="AAA+_ATPase"/>
</dbReference>
<evidence type="ECO:0000313" key="15">
    <source>
        <dbReference type="EMBL" id="MDN3566238.1"/>
    </source>
</evidence>
<evidence type="ECO:0000256" key="11">
    <source>
        <dbReference type="PROSITE-ProRule" id="PRU01251"/>
    </source>
</evidence>
<dbReference type="EMBL" id="JAUFPN010000167">
    <property type="protein sequence ID" value="MDN3566238.1"/>
    <property type="molecule type" value="Genomic_DNA"/>
</dbReference>
<dbReference type="Gene3D" id="1.10.1780.10">
    <property type="entry name" value="Clp, N-terminal domain"/>
    <property type="match status" value="1"/>
</dbReference>
<evidence type="ECO:0000256" key="8">
    <source>
        <dbReference type="ARBA" id="ARBA00023186"/>
    </source>
</evidence>
<evidence type="ECO:0000256" key="5">
    <source>
        <dbReference type="ARBA" id="ARBA00022741"/>
    </source>
</evidence>
<evidence type="ECO:0000256" key="7">
    <source>
        <dbReference type="ARBA" id="ARBA00023054"/>
    </source>
</evidence>
<dbReference type="Gene3D" id="1.10.8.60">
    <property type="match status" value="1"/>
</dbReference>
<dbReference type="SUPFAM" id="SSF81923">
    <property type="entry name" value="Double Clp-N motif"/>
    <property type="match status" value="1"/>
</dbReference>
<dbReference type="InterPro" id="IPR017730">
    <property type="entry name" value="Chaperonin_ClpB"/>
</dbReference>
<accession>A0ABT8A9C7</accession>
<dbReference type="CDD" id="cd00009">
    <property type="entry name" value="AAA"/>
    <property type="match status" value="1"/>
</dbReference>
<dbReference type="InterPro" id="IPR004176">
    <property type="entry name" value="Clp_R_N"/>
</dbReference>
<evidence type="ECO:0000256" key="13">
    <source>
        <dbReference type="RuleBase" id="RU362034"/>
    </source>
</evidence>
<dbReference type="PROSITE" id="PS00870">
    <property type="entry name" value="CLPAB_1"/>
    <property type="match status" value="1"/>
</dbReference>
<keyword evidence="6 12" id="KW-0067">ATP-binding</keyword>
<dbReference type="Pfam" id="PF10431">
    <property type="entry name" value="ClpB_D2-small"/>
    <property type="match status" value="1"/>
</dbReference>
<evidence type="ECO:0000256" key="4">
    <source>
        <dbReference type="ARBA" id="ARBA00022737"/>
    </source>
</evidence>
<dbReference type="PROSITE" id="PS00871">
    <property type="entry name" value="CLPAB_2"/>
    <property type="match status" value="1"/>
</dbReference>
<keyword evidence="16" id="KW-1185">Reference proteome</keyword>
<dbReference type="InterPro" id="IPR028299">
    <property type="entry name" value="ClpA/B_CS2"/>
</dbReference>
<dbReference type="PRINTS" id="PR00300">
    <property type="entry name" value="CLPPROTEASEA"/>
</dbReference>
<evidence type="ECO:0000256" key="2">
    <source>
        <dbReference type="ARBA" id="ARBA00008675"/>
    </source>
</evidence>
<evidence type="ECO:0000259" key="14">
    <source>
        <dbReference type="PROSITE" id="PS51903"/>
    </source>
</evidence>
<dbReference type="InterPro" id="IPR018368">
    <property type="entry name" value="ClpA/B_CS1"/>
</dbReference>
<comment type="caution">
    <text evidence="15">The sequence shown here is derived from an EMBL/GenBank/DDBJ whole genome shotgun (WGS) entry which is preliminary data.</text>
</comment>
<comment type="subcellular location">
    <subcellularLocation>
        <location evidence="1 13">Cytoplasm</location>
    </subcellularLocation>
</comment>
<evidence type="ECO:0000256" key="1">
    <source>
        <dbReference type="ARBA" id="ARBA00004496"/>
    </source>
</evidence>
<dbReference type="RefSeq" id="WP_290318142.1">
    <property type="nucleotide sequence ID" value="NZ_JAUFPN010000167.1"/>
</dbReference>
<dbReference type="Pfam" id="PF17871">
    <property type="entry name" value="AAA_lid_9"/>
    <property type="match status" value="1"/>
</dbReference>
<evidence type="ECO:0000256" key="6">
    <source>
        <dbReference type="ARBA" id="ARBA00022840"/>
    </source>
</evidence>
<dbReference type="Pfam" id="PF00004">
    <property type="entry name" value="AAA"/>
    <property type="match status" value="1"/>
</dbReference>
<dbReference type="InterPro" id="IPR050130">
    <property type="entry name" value="ClpA_ClpB"/>
</dbReference>
<feature type="domain" description="Clp R" evidence="14">
    <location>
        <begin position="3"/>
        <end position="147"/>
    </location>
</feature>
<keyword evidence="8 12" id="KW-0143">Chaperone</keyword>
<dbReference type="InterPro" id="IPR019489">
    <property type="entry name" value="Clp_ATPase_C"/>
</dbReference>
<evidence type="ECO:0000313" key="16">
    <source>
        <dbReference type="Proteomes" id="UP001529369"/>
    </source>
</evidence>
<dbReference type="InterPro" id="IPR041546">
    <property type="entry name" value="ClpA/ClpB_AAA_lid"/>
</dbReference>
<evidence type="ECO:0000256" key="3">
    <source>
        <dbReference type="ARBA" id="ARBA00017574"/>
    </source>
</evidence>
<dbReference type="PROSITE" id="PS51903">
    <property type="entry name" value="CLP_R"/>
    <property type="match status" value="1"/>
</dbReference>
<dbReference type="InterPro" id="IPR036628">
    <property type="entry name" value="Clp_N_dom_sf"/>
</dbReference>
<dbReference type="Pfam" id="PF07724">
    <property type="entry name" value="AAA_2"/>
    <property type="match status" value="1"/>
</dbReference>
<comment type="subunit">
    <text evidence="10">Homohexamer. The oligomerization is ATP-dependent.</text>
</comment>
<keyword evidence="7 13" id="KW-0175">Coiled coil</keyword>
<dbReference type="NCBIfam" id="TIGR03346">
    <property type="entry name" value="chaperone_ClpB"/>
    <property type="match status" value="1"/>
</dbReference>
<dbReference type="Pfam" id="PF02861">
    <property type="entry name" value="Clp_N"/>
    <property type="match status" value="1"/>
</dbReference>
<dbReference type="Gene3D" id="3.40.50.300">
    <property type="entry name" value="P-loop containing nucleotide triphosphate hydrolases"/>
    <property type="match status" value="3"/>
</dbReference>
<protein>
    <recommendedName>
        <fullName evidence="3 13">Chaperone protein ClpB</fullName>
    </recommendedName>
</protein>
<dbReference type="PANTHER" id="PTHR11638:SF18">
    <property type="entry name" value="HEAT SHOCK PROTEIN 104"/>
    <property type="match status" value="1"/>
</dbReference>
<keyword evidence="4 11" id="KW-0677">Repeat</keyword>
<dbReference type="CDD" id="cd19499">
    <property type="entry name" value="RecA-like_ClpB_Hsp104-like"/>
    <property type="match status" value="1"/>
</dbReference>
<keyword evidence="5 12" id="KW-0547">Nucleotide-binding</keyword>
<gene>
    <name evidence="13 15" type="primary">clpB</name>
    <name evidence="15" type="ORF">QWZ14_17855</name>
</gene>
<dbReference type="InterPro" id="IPR001270">
    <property type="entry name" value="ClpA/B"/>
</dbReference>
<comment type="similarity">
    <text evidence="2 12">Belongs to the ClpA/ClpB family.</text>
</comment>
<comment type="function">
    <text evidence="9">Part of a stress-induced multi-chaperone system, it is involved in the recovery of the cell from heat-induced damage, in cooperation with DnaK, DnaJ and GrpE. Acts before DnaK, in the processing of protein aggregates. Protein binding stimulates the ATPase activity; ATP hydrolysis unfolds the denatured protein aggregates, which probably helps expose new hydrophobic binding sites on the surface of ClpB-bound aggregates, contributing to the solubilization and refolding of denatured protein aggregates by DnaK.</text>
</comment>
<evidence type="ECO:0000256" key="9">
    <source>
        <dbReference type="ARBA" id="ARBA00025613"/>
    </source>
</evidence>
<feature type="coiled-coil region" evidence="13">
    <location>
        <begin position="413"/>
        <end position="493"/>
    </location>
</feature>
<keyword evidence="13" id="KW-0963">Cytoplasm</keyword>
<name>A0ABT8A9C7_9PROT</name>